<dbReference type="CDD" id="cd09275">
    <property type="entry name" value="RNase_HI_RT_DIRS1"/>
    <property type="match status" value="1"/>
</dbReference>
<dbReference type="RefSeq" id="XP_024868641.1">
    <property type="nucleotide sequence ID" value="XM_025012873.1"/>
</dbReference>
<accession>A0A6J1PGZ1</accession>
<dbReference type="Pfam" id="PF00078">
    <property type="entry name" value="RVT_1"/>
    <property type="match status" value="1"/>
</dbReference>
<dbReference type="GO" id="GO:0071897">
    <property type="term" value="P:DNA biosynthetic process"/>
    <property type="evidence" value="ECO:0007669"/>
    <property type="project" value="UniProtKB-ARBA"/>
</dbReference>
<dbReference type="Gene3D" id="3.30.70.270">
    <property type="match status" value="1"/>
</dbReference>
<evidence type="ECO:0000259" key="1">
    <source>
        <dbReference type="PROSITE" id="PS50878"/>
    </source>
</evidence>
<dbReference type="InterPro" id="IPR000477">
    <property type="entry name" value="RT_dom"/>
</dbReference>
<proteinExistence type="predicted"/>
<gene>
    <name evidence="3" type="primary">LOC112452590</name>
</gene>
<organism evidence="2 3">
    <name type="scientific">Temnothorax curvispinosus</name>
    <dbReference type="NCBI Taxonomy" id="300111"/>
    <lineage>
        <taxon>Eukaryota</taxon>
        <taxon>Metazoa</taxon>
        <taxon>Ecdysozoa</taxon>
        <taxon>Arthropoda</taxon>
        <taxon>Hexapoda</taxon>
        <taxon>Insecta</taxon>
        <taxon>Pterygota</taxon>
        <taxon>Neoptera</taxon>
        <taxon>Endopterygota</taxon>
        <taxon>Hymenoptera</taxon>
        <taxon>Apocrita</taxon>
        <taxon>Aculeata</taxon>
        <taxon>Formicoidea</taxon>
        <taxon>Formicidae</taxon>
        <taxon>Myrmicinae</taxon>
        <taxon>Temnothorax</taxon>
    </lineage>
</organism>
<protein>
    <submittedName>
        <fullName evidence="3">Uncharacterized protein LOC112452590</fullName>
    </submittedName>
</protein>
<dbReference type="InterPro" id="IPR043128">
    <property type="entry name" value="Rev_trsase/Diguanyl_cyclase"/>
</dbReference>
<dbReference type="PANTHER" id="PTHR33050">
    <property type="entry name" value="REVERSE TRANSCRIPTASE DOMAIN-CONTAINING PROTEIN"/>
    <property type="match status" value="1"/>
</dbReference>
<feature type="domain" description="Reverse transcriptase" evidence="1">
    <location>
        <begin position="1"/>
        <end position="70"/>
    </location>
</feature>
<reference evidence="3" key="1">
    <citation type="submission" date="2025-08" db="UniProtKB">
        <authorList>
            <consortium name="RefSeq"/>
        </authorList>
    </citation>
    <scope>IDENTIFICATION</scope>
    <source>
        <tissue evidence="3">Whole body</tissue>
    </source>
</reference>
<evidence type="ECO:0000313" key="2">
    <source>
        <dbReference type="Proteomes" id="UP000504618"/>
    </source>
</evidence>
<dbReference type="PROSITE" id="PS50878">
    <property type="entry name" value="RT_POL"/>
    <property type="match status" value="1"/>
</dbReference>
<dbReference type="GeneID" id="112452590"/>
<dbReference type="InterPro" id="IPR052055">
    <property type="entry name" value="Hepadnavirus_pol/RT"/>
</dbReference>
<dbReference type="PANTHER" id="PTHR33050:SF7">
    <property type="entry name" value="RIBONUCLEASE H"/>
    <property type="match status" value="1"/>
</dbReference>
<dbReference type="InterPro" id="IPR043502">
    <property type="entry name" value="DNA/RNA_pol_sf"/>
</dbReference>
<dbReference type="AlphaFoldDB" id="A0A6J1PGZ1"/>
<keyword evidence="2" id="KW-1185">Reference proteome</keyword>
<dbReference type="SUPFAM" id="SSF56672">
    <property type="entry name" value="DNA/RNA polymerases"/>
    <property type="match status" value="1"/>
</dbReference>
<sequence length="445" mass="51210">MKPVVAYLRNLGFLSVVYLDDLLLFGNTYSDCLKNIKESLNVLKSLGFIINENKSRKIPAQARKFLGFILNSQKMTLELPLEKRCKVRDQINILKKLKKCKIRDFAQLIGSLVSCCPAIQYSWAHIKNLEREKYLALLKSNGNYDVNMQLSQTLQDDFSWWESNILHRVSSISSREFSLVIFSDASLTGWGVSCNNNRAHGLWSESERLHHINYLELLSAFFGLKCFAKDLQNCNILLRIDNTTAISYINRMGSIRFKKLSDLAKTIWKWCEERELFIFASYIASKNNTEADFESRRLDKETEFELSDVAFRKITSKFGYPDIDLFATRINAKCKDYVSWTRDPGSIAIDAFTINWNKSFFYAFPPFILVTRVLQKIRSEGAEGIVVVPQWPAQPWFPLFFSMLESEVLTFKADSNTLLSPDREPHPLWKSLTLVAGKLSGKPSC</sequence>
<dbReference type="OrthoDB" id="7692528at2759"/>
<name>A0A6J1PGZ1_9HYME</name>
<evidence type="ECO:0000313" key="3">
    <source>
        <dbReference type="RefSeq" id="XP_024868641.1"/>
    </source>
</evidence>
<dbReference type="Proteomes" id="UP000504618">
    <property type="component" value="Unplaced"/>
</dbReference>